<dbReference type="InterPro" id="IPR025110">
    <property type="entry name" value="AMP-bd_C"/>
</dbReference>
<dbReference type="InterPro" id="IPR000873">
    <property type="entry name" value="AMP-dep_synth/lig_dom"/>
</dbReference>
<evidence type="ECO:0000313" key="4">
    <source>
        <dbReference type="Proteomes" id="UP001500751"/>
    </source>
</evidence>
<dbReference type="Gene3D" id="3.40.50.12780">
    <property type="entry name" value="N-terminal domain of ligase-like"/>
    <property type="match status" value="1"/>
</dbReference>
<dbReference type="InterPro" id="IPR042099">
    <property type="entry name" value="ANL_N_sf"/>
</dbReference>
<protein>
    <submittedName>
        <fullName evidence="3">FadD3 family acyl-CoA ligase</fullName>
    </submittedName>
</protein>
<keyword evidence="3" id="KW-0436">Ligase</keyword>
<sequence length="512" mass="54427">MTVRQSGTTVPELVARAAAEFGDREAVVDGAERLTFAGLAARVRQAGRAMIAWGVRPGDRVALWAPNSAEWIVTALGAVSVGAVLVPLNTRLKPAEVGHILRSSGTKLAAVSGEFLGVDYVGQLAALRAELPALETMTAFTDGGLPPVVSRRQFRAPGMKVPASAFDEAAASVSPDSPGDLFFTSGTTGAPKGVATTHGQSTRAFDQWSEIVGLRAGDRYLIANPFSHTFGYKAGILACLTRGATMVPLASFDTEALFTTIERERITVFPAAPAVYQMMLAHPDLGKHDLSSLRAAATGAAMIPVELIRRMRDELGLATVVTAYGLTEATGVVTMSRDGDDPETVARTSGRAIDGVEVRIAEDTNEILVRGYTVMSGYFEDPEATAEAIDGEGWLHTGDVGELDGAGNLRITDRIKDMFICGGFNAYPAEIEQVLLTYPGVREAAVIGVPDPRLGEVGKAFVIPVPGHGIDPEALIKHAEERLANYKVPRHVELVEAFPRSSLGKVLKRELR</sequence>
<reference evidence="4" key="1">
    <citation type="journal article" date="2019" name="Int. J. Syst. Evol. Microbiol.">
        <title>The Global Catalogue of Microorganisms (GCM) 10K type strain sequencing project: providing services to taxonomists for standard genome sequencing and annotation.</title>
        <authorList>
            <consortium name="The Broad Institute Genomics Platform"/>
            <consortium name="The Broad Institute Genome Sequencing Center for Infectious Disease"/>
            <person name="Wu L."/>
            <person name="Ma J."/>
        </authorList>
    </citation>
    <scope>NUCLEOTIDE SEQUENCE [LARGE SCALE GENOMIC DNA]</scope>
    <source>
        <strain evidence="4">JCM 16014</strain>
    </source>
</reference>
<gene>
    <name evidence="3" type="ORF">GCM10009839_15140</name>
</gene>
<dbReference type="PANTHER" id="PTHR43767">
    <property type="entry name" value="LONG-CHAIN-FATTY-ACID--COA LIGASE"/>
    <property type="match status" value="1"/>
</dbReference>
<dbReference type="EMBL" id="BAAAQN010000006">
    <property type="protein sequence ID" value="GAA2019594.1"/>
    <property type="molecule type" value="Genomic_DNA"/>
</dbReference>
<feature type="domain" description="AMP-dependent synthetase/ligase" evidence="1">
    <location>
        <begin position="15"/>
        <end position="379"/>
    </location>
</feature>
<dbReference type="SUPFAM" id="SSF56801">
    <property type="entry name" value="Acetyl-CoA synthetase-like"/>
    <property type="match status" value="1"/>
</dbReference>
<keyword evidence="4" id="KW-1185">Reference proteome</keyword>
<dbReference type="PANTHER" id="PTHR43767:SF1">
    <property type="entry name" value="NONRIBOSOMAL PEPTIDE SYNTHASE PES1 (EUROFUNG)-RELATED"/>
    <property type="match status" value="1"/>
</dbReference>
<feature type="domain" description="AMP-binding enzyme C-terminal" evidence="2">
    <location>
        <begin position="430"/>
        <end position="505"/>
    </location>
</feature>
<dbReference type="Pfam" id="PF00501">
    <property type="entry name" value="AMP-binding"/>
    <property type="match status" value="1"/>
</dbReference>
<dbReference type="Proteomes" id="UP001500751">
    <property type="component" value="Unassembled WGS sequence"/>
</dbReference>
<dbReference type="RefSeq" id="WP_344664786.1">
    <property type="nucleotide sequence ID" value="NZ_BAAAQN010000006.1"/>
</dbReference>
<dbReference type="Pfam" id="PF13193">
    <property type="entry name" value="AMP-binding_C"/>
    <property type="match status" value="1"/>
</dbReference>
<name>A0ABP5FCG9_9ACTN</name>
<organism evidence="3 4">
    <name type="scientific">Catenulispora yoronensis</name>
    <dbReference type="NCBI Taxonomy" id="450799"/>
    <lineage>
        <taxon>Bacteria</taxon>
        <taxon>Bacillati</taxon>
        <taxon>Actinomycetota</taxon>
        <taxon>Actinomycetes</taxon>
        <taxon>Catenulisporales</taxon>
        <taxon>Catenulisporaceae</taxon>
        <taxon>Catenulispora</taxon>
    </lineage>
</organism>
<dbReference type="Gene3D" id="3.30.300.30">
    <property type="match status" value="1"/>
</dbReference>
<dbReference type="PROSITE" id="PS00455">
    <property type="entry name" value="AMP_BINDING"/>
    <property type="match status" value="1"/>
</dbReference>
<dbReference type="GO" id="GO:0016874">
    <property type="term" value="F:ligase activity"/>
    <property type="evidence" value="ECO:0007669"/>
    <property type="project" value="UniProtKB-KW"/>
</dbReference>
<dbReference type="NCBIfam" id="NF005801">
    <property type="entry name" value="PRK07656.1"/>
    <property type="match status" value="1"/>
</dbReference>
<accession>A0ABP5FCG9</accession>
<comment type="caution">
    <text evidence="3">The sequence shown here is derived from an EMBL/GenBank/DDBJ whole genome shotgun (WGS) entry which is preliminary data.</text>
</comment>
<evidence type="ECO:0000313" key="3">
    <source>
        <dbReference type="EMBL" id="GAA2019594.1"/>
    </source>
</evidence>
<evidence type="ECO:0000259" key="1">
    <source>
        <dbReference type="Pfam" id="PF00501"/>
    </source>
</evidence>
<evidence type="ECO:0000259" key="2">
    <source>
        <dbReference type="Pfam" id="PF13193"/>
    </source>
</evidence>
<proteinExistence type="predicted"/>
<dbReference type="InterPro" id="IPR050237">
    <property type="entry name" value="ATP-dep_AMP-bd_enzyme"/>
</dbReference>
<dbReference type="InterPro" id="IPR045851">
    <property type="entry name" value="AMP-bd_C_sf"/>
</dbReference>
<dbReference type="InterPro" id="IPR020845">
    <property type="entry name" value="AMP-binding_CS"/>
</dbReference>